<feature type="compositionally biased region" description="Acidic residues" evidence="1">
    <location>
        <begin position="412"/>
        <end position="429"/>
    </location>
</feature>
<accession>A0A1B9ISB3</accession>
<protein>
    <submittedName>
        <fullName evidence="2">Uncharacterized protein</fullName>
    </submittedName>
</protein>
<reference evidence="3" key="2">
    <citation type="submission" date="2013-12" db="EMBL/GenBank/DDBJ databases">
        <title>Evolution of pathogenesis and genome organization in the Tremellales.</title>
        <authorList>
            <person name="Cuomo C."/>
            <person name="Litvintseva A."/>
            <person name="Heitman J."/>
            <person name="Chen Y."/>
            <person name="Sun S."/>
            <person name="Springer D."/>
            <person name="Dromer F."/>
            <person name="Young S."/>
            <person name="Zeng Q."/>
            <person name="Chapman S."/>
            <person name="Gujja S."/>
            <person name="Saif S."/>
            <person name="Birren B."/>
        </authorList>
    </citation>
    <scope>NUCLEOTIDE SEQUENCE [LARGE SCALE GENOMIC DNA]</scope>
    <source>
        <strain evidence="3">CBS 10435</strain>
    </source>
</reference>
<evidence type="ECO:0000313" key="3">
    <source>
        <dbReference type="Proteomes" id="UP000092583"/>
    </source>
</evidence>
<dbReference type="OrthoDB" id="10346227at2759"/>
<dbReference type="AlphaFoldDB" id="A0A1B9ISB3"/>
<dbReference type="Proteomes" id="UP000092583">
    <property type="component" value="Unassembled WGS sequence"/>
</dbReference>
<dbReference type="EMBL" id="KI669462">
    <property type="protein sequence ID" value="OCF58433.1"/>
    <property type="molecule type" value="Genomic_DNA"/>
</dbReference>
<feature type="compositionally biased region" description="Polar residues" evidence="1">
    <location>
        <begin position="393"/>
        <end position="411"/>
    </location>
</feature>
<keyword evidence="3" id="KW-1185">Reference proteome</keyword>
<sequence length="429" mass="48777">MPRNRIITGPSNEDDGVVVQQMDERLLQLAATIGIKPSMLCYITRHHDLKVNPIASEVYHVLSLVDVKAAQVALDHAGVRKLSKTEQKKVKETYFKNHKNRTQIDFVRESDRIQGWKIIAKANEAIRTYFGHIGDRALFELFHVDQTKRYDLIRQIWKNDLEDARIETVAGIIRWCYGSVLGYLMHDLNAEKSPTSGLTPRIVNQTYDPIIKKDFGGPARMAREWFSGPFITTELAQGRGLLPFHPFCEAHYPAAVKMRAHDAGLVDELFETACKNHGIDTSQGVYEITSSPYEYVRYHQRDATLGMKLMREIIREVQQRSNRVAGPVGLVWQCIADYLDQNACLNEKRRLWAANENPNPLDMMRAAPESSQKKLRSSDIKDKAIVAFKKFQESSGGVTSSQDTHSANDDSMQLDDVDQEPLSDLDMDE</sequence>
<proteinExistence type="predicted"/>
<reference evidence="2 3" key="1">
    <citation type="submission" date="2013-07" db="EMBL/GenBank/DDBJ databases">
        <title>The Genome Sequence of Kwoniella mangroviensis CBS10435.</title>
        <authorList>
            <consortium name="The Broad Institute Genome Sequencing Platform"/>
            <person name="Cuomo C."/>
            <person name="Litvintseva A."/>
            <person name="Chen Y."/>
            <person name="Heitman J."/>
            <person name="Sun S."/>
            <person name="Springer D."/>
            <person name="Dromer F."/>
            <person name="Young S.K."/>
            <person name="Zeng Q."/>
            <person name="Gargeya S."/>
            <person name="Fitzgerald M."/>
            <person name="Abouelleil A."/>
            <person name="Alvarado L."/>
            <person name="Berlin A.M."/>
            <person name="Chapman S.B."/>
            <person name="Dewar J."/>
            <person name="Goldberg J."/>
            <person name="Griggs A."/>
            <person name="Gujja S."/>
            <person name="Hansen M."/>
            <person name="Howarth C."/>
            <person name="Imamovic A."/>
            <person name="Larimer J."/>
            <person name="McCowan C."/>
            <person name="Murphy C."/>
            <person name="Pearson M."/>
            <person name="Priest M."/>
            <person name="Roberts A."/>
            <person name="Saif S."/>
            <person name="Shea T."/>
            <person name="Sykes S."/>
            <person name="Wortman J."/>
            <person name="Nusbaum C."/>
            <person name="Birren B."/>
        </authorList>
    </citation>
    <scope>NUCLEOTIDE SEQUENCE [LARGE SCALE GENOMIC DNA]</scope>
    <source>
        <strain evidence="2 3">CBS 10435</strain>
    </source>
</reference>
<evidence type="ECO:0000313" key="2">
    <source>
        <dbReference type="EMBL" id="OCF58433.1"/>
    </source>
</evidence>
<gene>
    <name evidence="2" type="ORF">L486_04466</name>
</gene>
<name>A0A1B9ISB3_9TREE</name>
<evidence type="ECO:0000256" key="1">
    <source>
        <dbReference type="SAM" id="MobiDB-lite"/>
    </source>
</evidence>
<feature type="region of interest" description="Disordered" evidence="1">
    <location>
        <begin position="392"/>
        <end position="429"/>
    </location>
</feature>
<organism evidence="2 3">
    <name type="scientific">Kwoniella mangroviensis CBS 10435</name>
    <dbReference type="NCBI Taxonomy" id="1331196"/>
    <lineage>
        <taxon>Eukaryota</taxon>
        <taxon>Fungi</taxon>
        <taxon>Dikarya</taxon>
        <taxon>Basidiomycota</taxon>
        <taxon>Agaricomycotina</taxon>
        <taxon>Tremellomycetes</taxon>
        <taxon>Tremellales</taxon>
        <taxon>Cryptococcaceae</taxon>
        <taxon>Kwoniella</taxon>
    </lineage>
</organism>